<feature type="non-terminal residue" evidence="1">
    <location>
        <position position="1"/>
    </location>
</feature>
<evidence type="ECO:0000313" key="1">
    <source>
        <dbReference type="EMBL" id="CAD1468178.1"/>
    </source>
</evidence>
<comment type="caution">
    <text evidence="1">The sequence shown here is derived from an EMBL/GenBank/DDBJ whole genome shotgun (WGS) entry which is preliminary data.</text>
</comment>
<feature type="non-terminal residue" evidence="1">
    <location>
        <position position="93"/>
    </location>
</feature>
<name>A0A6V7GRY8_9HYME</name>
<dbReference type="EMBL" id="CAJDYZ010000191">
    <property type="protein sequence ID" value="CAD1468178.1"/>
    <property type="molecule type" value="Genomic_DNA"/>
</dbReference>
<evidence type="ECO:0000313" key="2">
    <source>
        <dbReference type="Proteomes" id="UP000752696"/>
    </source>
</evidence>
<keyword evidence="2" id="KW-1185">Reference proteome</keyword>
<proteinExistence type="predicted"/>
<reference evidence="1" key="1">
    <citation type="submission" date="2020-07" db="EMBL/GenBank/DDBJ databases">
        <authorList>
            <person name="Nazaruddin N."/>
        </authorList>
    </citation>
    <scope>NUCLEOTIDE SEQUENCE</scope>
</reference>
<gene>
    <name evidence="1" type="ORF">MHI_LOCUS26376</name>
</gene>
<dbReference type="Proteomes" id="UP000752696">
    <property type="component" value="Unassembled WGS sequence"/>
</dbReference>
<sequence length="93" mass="11040">WQTPYFSIYASIPFRVFLFHKPSIPSKSSNLLVSSKKKKKKRKKTRYLHPDRFTRYRDRKIPFNSSQSTEFITIIVQGVISQRGTNYPVTQNK</sequence>
<dbReference type="AlphaFoldDB" id="A0A6V7GRY8"/>
<protein>
    <submittedName>
        <fullName evidence="1">Uncharacterized protein</fullName>
    </submittedName>
</protein>
<organism evidence="1 2">
    <name type="scientific">Heterotrigona itama</name>
    <dbReference type="NCBI Taxonomy" id="395501"/>
    <lineage>
        <taxon>Eukaryota</taxon>
        <taxon>Metazoa</taxon>
        <taxon>Ecdysozoa</taxon>
        <taxon>Arthropoda</taxon>
        <taxon>Hexapoda</taxon>
        <taxon>Insecta</taxon>
        <taxon>Pterygota</taxon>
        <taxon>Neoptera</taxon>
        <taxon>Endopterygota</taxon>
        <taxon>Hymenoptera</taxon>
        <taxon>Apocrita</taxon>
        <taxon>Aculeata</taxon>
        <taxon>Apoidea</taxon>
        <taxon>Anthophila</taxon>
        <taxon>Apidae</taxon>
        <taxon>Heterotrigona</taxon>
    </lineage>
</organism>
<accession>A0A6V7GRY8</accession>